<evidence type="ECO:0000313" key="10">
    <source>
        <dbReference type="Proteomes" id="UP000249723"/>
    </source>
</evidence>
<dbReference type="InterPro" id="IPR036397">
    <property type="entry name" value="RNaseH_sf"/>
</dbReference>
<dbReference type="GO" id="GO:0004527">
    <property type="term" value="F:exonuclease activity"/>
    <property type="evidence" value="ECO:0007669"/>
    <property type="project" value="UniProtKB-KW"/>
</dbReference>
<proteinExistence type="inferred from homology"/>
<dbReference type="CDD" id="cd06145">
    <property type="entry name" value="REX1_like"/>
    <property type="match status" value="1"/>
</dbReference>
<evidence type="ECO:0000256" key="7">
    <source>
        <dbReference type="SAM" id="MobiDB-lite"/>
    </source>
</evidence>
<comment type="subcellular location">
    <subcellularLocation>
        <location evidence="1">Nucleus</location>
    </subcellularLocation>
</comment>
<dbReference type="GO" id="GO:0003676">
    <property type="term" value="F:nucleic acid binding"/>
    <property type="evidence" value="ECO:0007669"/>
    <property type="project" value="InterPro"/>
</dbReference>
<dbReference type="Pfam" id="PF00929">
    <property type="entry name" value="RNase_T"/>
    <property type="match status" value="1"/>
</dbReference>
<evidence type="ECO:0000256" key="5">
    <source>
        <dbReference type="ARBA" id="ARBA00022839"/>
    </source>
</evidence>
<dbReference type="OrthoDB" id="206335at2759"/>
<accession>A0A2X0KM25</accession>
<comment type="similarity">
    <text evidence="2">Belongs to the REXO1/REXO3 family.</text>
</comment>
<keyword evidence="5" id="KW-0269">Exonuclease</keyword>
<evidence type="ECO:0000259" key="8">
    <source>
        <dbReference type="SMART" id="SM00479"/>
    </source>
</evidence>
<dbReference type="EMBL" id="FMWP01000018">
    <property type="protein sequence ID" value="SCZ92226.1"/>
    <property type="molecule type" value="Genomic_DNA"/>
</dbReference>
<keyword evidence="6" id="KW-0539">Nucleus</keyword>
<evidence type="ECO:0000256" key="1">
    <source>
        <dbReference type="ARBA" id="ARBA00004123"/>
    </source>
</evidence>
<dbReference type="Gene3D" id="3.30.420.10">
    <property type="entry name" value="Ribonuclease H-like superfamily/Ribonuclease H"/>
    <property type="match status" value="1"/>
</dbReference>
<protein>
    <submittedName>
        <fullName evidence="9">BZ3500_MvSof-1268-A1-R1_Chr5-2g07721 protein</fullName>
    </submittedName>
</protein>
<dbReference type="STRING" id="289078.A0A2X0KM25"/>
<keyword evidence="3" id="KW-0540">Nuclease</keyword>
<dbReference type="InterPro" id="IPR012337">
    <property type="entry name" value="RNaseH-like_sf"/>
</dbReference>
<reference evidence="10" key="1">
    <citation type="submission" date="2016-10" db="EMBL/GenBank/DDBJ databases">
        <authorList>
            <person name="Jeantristanb JTB J.-T."/>
            <person name="Ricardo R."/>
        </authorList>
    </citation>
    <scope>NUCLEOTIDE SEQUENCE [LARGE SCALE GENOMIC DNA]</scope>
</reference>
<dbReference type="GO" id="GO:0005634">
    <property type="term" value="C:nucleus"/>
    <property type="evidence" value="ECO:0007669"/>
    <property type="project" value="UniProtKB-SubCell"/>
</dbReference>
<dbReference type="InterPro" id="IPR013520">
    <property type="entry name" value="Ribonucl_H"/>
</dbReference>
<evidence type="ECO:0000256" key="6">
    <source>
        <dbReference type="ARBA" id="ARBA00023242"/>
    </source>
</evidence>
<dbReference type="SMART" id="SM00479">
    <property type="entry name" value="EXOIII"/>
    <property type="match status" value="1"/>
</dbReference>
<dbReference type="InterPro" id="IPR047021">
    <property type="entry name" value="REXO1/3/4-like"/>
</dbReference>
<dbReference type="FunFam" id="3.30.420.10:FF:000031">
    <property type="entry name" value="RNA exonuclease 1"/>
    <property type="match status" value="1"/>
</dbReference>
<dbReference type="PANTHER" id="PTHR12801:SF115">
    <property type="entry name" value="FI18136P1-RELATED"/>
    <property type="match status" value="1"/>
</dbReference>
<sequence>MESSSPHPKKQKLPPQSTPSHDASPAKKRKRDHSQAVEAAASSPAPPLAGNGRGKDGAWNQQEAQHETEASPSADDGMSKLDKAKAKKRRKEVQKAIENPPSFAFDTRGFKGGRMIQIKDIRDFVLHLLSEEKAQQWLYNKRNVQRVVAVMIPGITSSTLGIPPPPTSANLPFALSPPATPSQLPIFQTLFSHACPTKAPGDKYKLHSCYQHFINCSLTGGEKDRREKARKEQGQHRKTADPSMYLMTPEQMAEQAYPLPTRSSSDPLKVSFEGWKRDDGWVEAPYQAPLQQGQIPQVLGIDCEMCLTEDGSELTRVSVVDMQGKSVYDSLVKPDKPILDYLTRFSGLDQEKLSNVTKRLEDVQRDLSELISYNTILIGHSLECDLRVLKLVHSFIIDTSVIYQHPRGPPFKASLKWLAQKWLKREIQNNTCTTPASIVPPAPTSIAPSKDALAALAASTGTDPSAPTAPSIGGHDSAEDALTCVDLLKLKMAKGPGFGEFQNDQETIFERLGRGTDKKRCTVVDHGTPGQWHGAKADSAIGCTNDDQVVEGVERSVEDHDLIVARFMDLSHALGCEHCEPLSPSSESKYLSAFITSFAPGSQPSNAALGKSSATLPGINVVPSTTIQDASSRSSSSPSLDEVYARLNVQLTKLHASLPPLTALVIFTGHNSPLEMSRLAAKKAKFDRLWKTVKQSEIADEDRWMEADDRTLLDEVERCRTGLSFYCVK</sequence>
<dbReference type="Proteomes" id="UP000249723">
    <property type="component" value="Unassembled WGS sequence"/>
</dbReference>
<keyword evidence="4" id="KW-0378">Hydrolase</keyword>
<evidence type="ECO:0000256" key="3">
    <source>
        <dbReference type="ARBA" id="ARBA00022722"/>
    </source>
</evidence>
<evidence type="ECO:0000313" key="9">
    <source>
        <dbReference type="EMBL" id="SCZ92226.1"/>
    </source>
</evidence>
<dbReference type="InterPro" id="IPR034922">
    <property type="entry name" value="REX1-like_exo"/>
</dbReference>
<dbReference type="GO" id="GO:0010629">
    <property type="term" value="P:negative regulation of gene expression"/>
    <property type="evidence" value="ECO:0007669"/>
    <property type="project" value="UniProtKB-ARBA"/>
</dbReference>
<organism evidence="9 10">
    <name type="scientific">Microbotryum saponariae</name>
    <dbReference type="NCBI Taxonomy" id="289078"/>
    <lineage>
        <taxon>Eukaryota</taxon>
        <taxon>Fungi</taxon>
        <taxon>Dikarya</taxon>
        <taxon>Basidiomycota</taxon>
        <taxon>Pucciniomycotina</taxon>
        <taxon>Microbotryomycetes</taxon>
        <taxon>Microbotryales</taxon>
        <taxon>Microbotryaceae</taxon>
        <taxon>Microbotryum</taxon>
    </lineage>
</organism>
<gene>
    <name evidence="9" type="ORF">BZ3500_MVSOF-1268-A1-R1_CHR5-2G07721</name>
</gene>
<dbReference type="SUPFAM" id="SSF53098">
    <property type="entry name" value="Ribonuclease H-like"/>
    <property type="match status" value="1"/>
</dbReference>
<dbReference type="AlphaFoldDB" id="A0A2X0KM25"/>
<keyword evidence="10" id="KW-1185">Reference proteome</keyword>
<feature type="region of interest" description="Disordered" evidence="7">
    <location>
        <begin position="1"/>
        <end position="100"/>
    </location>
</feature>
<feature type="domain" description="Exonuclease" evidence="8">
    <location>
        <begin position="297"/>
        <end position="497"/>
    </location>
</feature>
<name>A0A2X0KM25_9BASI</name>
<evidence type="ECO:0000256" key="2">
    <source>
        <dbReference type="ARBA" id="ARBA00006357"/>
    </source>
</evidence>
<dbReference type="PANTHER" id="PTHR12801">
    <property type="entry name" value="RNA EXONUCLEASE REXO1 / RECO3 FAMILY MEMBER-RELATED"/>
    <property type="match status" value="1"/>
</dbReference>
<evidence type="ECO:0000256" key="4">
    <source>
        <dbReference type="ARBA" id="ARBA00022801"/>
    </source>
</evidence>